<evidence type="ECO:0000256" key="2">
    <source>
        <dbReference type="SAM" id="SignalP"/>
    </source>
</evidence>
<dbReference type="InterPro" id="IPR038643">
    <property type="entry name" value="PliI_sf"/>
</dbReference>
<dbReference type="RefSeq" id="WP_311949202.1">
    <property type="nucleotide sequence ID" value="NZ_JAVLVU010000001.1"/>
</dbReference>
<reference evidence="4" key="1">
    <citation type="submission" date="2023-07" db="EMBL/GenBank/DDBJ databases">
        <title>Functional and genomic diversity of the sorghum phyllosphere microbiome.</title>
        <authorList>
            <person name="Shade A."/>
        </authorList>
    </citation>
    <scope>NUCLEOTIDE SEQUENCE [LARGE SCALE GENOMIC DNA]</scope>
    <source>
        <strain evidence="4">SORGH_AS_0422</strain>
    </source>
</reference>
<feature type="compositionally biased region" description="Polar residues" evidence="1">
    <location>
        <begin position="200"/>
        <end position="219"/>
    </location>
</feature>
<comment type="caution">
    <text evidence="3">The sequence shown here is derived from an EMBL/GenBank/DDBJ whole genome shotgun (WGS) entry which is preliminary data.</text>
</comment>
<feature type="signal peptide" evidence="2">
    <location>
        <begin position="1"/>
        <end position="22"/>
    </location>
</feature>
<protein>
    <recommendedName>
        <fullName evidence="5">Lipoprotein</fullName>
    </recommendedName>
</protein>
<evidence type="ECO:0000313" key="4">
    <source>
        <dbReference type="Proteomes" id="UP001258315"/>
    </source>
</evidence>
<feature type="region of interest" description="Disordered" evidence="1">
    <location>
        <begin position="200"/>
        <end position="262"/>
    </location>
</feature>
<gene>
    <name evidence="3" type="ORF">QE417_001661</name>
</gene>
<proteinExistence type="predicted"/>
<feature type="compositionally biased region" description="Basic residues" evidence="1">
    <location>
        <begin position="243"/>
        <end position="262"/>
    </location>
</feature>
<dbReference type="PROSITE" id="PS51257">
    <property type="entry name" value="PROKAR_LIPOPROTEIN"/>
    <property type="match status" value="1"/>
</dbReference>
<accession>A0ABU3GS23</accession>
<evidence type="ECO:0000256" key="1">
    <source>
        <dbReference type="SAM" id="MobiDB-lite"/>
    </source>
</evidence>
<sequence length="262" mass="29092">MNIKHCLYLLGFAAITAGCGSASDDKTAGAAAPVATAAPKLLAPFRYHKTVEVAPGLYYDVLGWGRGTDSVGAYQILRSDSAAAKYTTTTGDYDGRIMDVLNSDMDTDGNPEIFIHTQAVDSSHYAEVFAYEFNNDRARKLDFPRLTRSQRKGYQGNDNFFIKDGNLMREFDVYNEEDSLVKKPIQKRLIEYNLRGNSLSSNQISKDSTVNSQSGSTSAPVADKPREEKRTSSSNRSSSRKSSSTKKKSSSKKETKKRRRHR</sequence>
<dbReference type="Gene3D" id="2.40.128.460">
    <property type="entry name" value="Periplasmic lysozyme inhibitor of I-type lysozyme"/>
    <property type="match status" value="1"/>
</dbReference>
<feature type="chain" id="PRO_5046746503" description="Lipoprotein" evidence="2">
    <location>
        <begin position="23"/>
        <end position="262"/>
    </location>
</feature>
<keyword evidence="4" id="KW-1185">Reference proteome</keyword>
<dbReference type="Proteomes" id="UP001258315">
    <property type="component" value="Unassembled WGS sequence"/>
</dbReference>
<keyword evidence="2" id="KW-0732">Signal</keyword>
<feature type="compositionally biased region" description="Low complexity" evidence="1">
    <location>
        <begin position="232"/>
        <end position="242"/>
    </location>
</feature>
<evidence type="ECO:0000313" key="3">
    <source>
        <dbReference type="EMBL" id="MDT3402589.1"/>
    </source>
</evidence>
<organism evidence="3 4">
    <name type="scientific">Mucilaginibacter terrae</name>
    <dbReference type="NCBI Taxonomy" id="1955052"/>
    <lineage>
        <taxon>Bacteria</taxon>
        <taxon>Pseudomonadati</taxon>
        <taxon>Bacteroidota</taxon>
        <taxon>Sphingobacteriia</taxon>
        <taxon>Sphingobacteriales</taxon>
        <taxon>Sphingobacteriaceae</taxon>
        <taxon>Mucilaginibacter</taxon>
    </lineage>
</organism>
<dbReference type="EMBL" id="JAVLVU010000001">
    <property type="protein sequence ID" value="MDT3402589.1"/>
    <property type="molecule type" value="Genomic_DNA"/>
</dbReference>
<name>A0ABU3GS23_9SPHI</name>
<evidence type="ECO:0008006" key="5">
    <source>
        <dbReference type="Google" id="ProtNLM"/>
    </source>
</evidence>